<sequence>MASARVFLLMVCVAMVFSCSAAAPKDLWTTLLSDQRFSIITKGFKDIEEVQSLKDRADGSVPFVFVAQTDDNFMTELGGLTVACMTSPSQVKNSFAQILRFLQVPVAEPVKTAADLAALAKKTGNKLPTVNGMPIVVESEPSDSTVLVSGDESSMDNSAMIAEVIEINPKLLMMMMVMMMGDGGGVATTPHRSAAAGGEEAARPSSRPIQRSNDMLSFRDKSCRSSGR</sequence>
<dbReference type="AlphaFoldDB" id="A0A388KEB9"/>
<name>A0A388KEB9_CHABU</name>
<organism evidence="3 4">
    <name type="scientific">Chara braunii</name>
    <name type="common">Braun's stonewort</name>
    <dbReference type="NCBI Taxonomy" id="69332"/>
    <lineage>
        <taxon>Eukaryota</taxon>
        <taxon>Viridiplantae</taxon>
        <taxon>Streptophyta</taxon>
        <taxon>Charophyceae</taxon>
        <taxon>Charales</taxon>
        <taxon>Characeae</taxon>
        <taxon>Chara</taxon>
    </lineage>
</organism>
<evidence type="ECO:0000313" key="3">
    <source>
        <dbReference type="EMBL" id="GBG68405.1"/>
    </source>
</evidence>
<dbReference type="Gramene" id="GBG68405">
    <property type="protein sequence ID" value="GBG68405"/>
    <property type="gene ID" value="CBR_g2950"/>
</dbReference>
<feature type="compositionally biased region" description="Basic and acidic residues" evidence="1">
    <location>
        <begin position="217"/>
        <end position="228"/>
    </location>
</feature>
<gene>
    <name evidence="3" type="ORF">CBR_g2950</name>
</gene>
<evidence type="ECO:0000256" key="1">
    <source>
        <dbReference type="SAM" id="MobiDB-lite"/>
    </source>
</evidence>
<protein>
    <submittedName>
        <fullName evidence="3">Uncharacterized protein</fullName>
    </submittedName>
</protein>
<comment type="caution">
    <text evidence="3">The sequence shown here is derived from an EMBL/GenBank/DDBJ whole genome shotgun (WGS) entry which is preliminary data.</text>
</comment>
<reference evidence="3 4" key="1">
    <citation type="journal article" date="2018" name="Cell">
        <title>The Chara Genome: Secondary Complexity and Implications for Plant Terrestrialization.</title>
        <authorList>
            <person name="Nishiyama T."/>
            <person name="Sakayama H."/>
            <person name="Vries J.D."/>
            <person name="Buschmann H."/>
            <person name="Saint-Marcoux D."/>
            <person name="Ullrich K.K."/>
            <person name="Haas F.B."/>
            <person name="Vanderstraeten L."/>
            <person name="Becker D."/>
            <person name="Lang D."/>
            <person name="Vosolsobe S."/>
            <person name="Rombauts S."/>
            <person name="Wilhelmsson P.K.I."/>
            <person name="Janitza P."/>
            <person name="Kern R."/>
            <person name="Heyl A."/>
            <person name="Rumpler F."/>
            <person name="Villalobos L.I.A.C."/>
            <person name="Clay J.M."/>
            <person name="Skokan R."/>
            <person name="Toyoda A."/>
            <person name="Suzuki Y."/>
            <person name="Kagoshima H."/>
            <person name="Schijlen E."/>
            <person name="Tajeshwar N."/>
            <person name="Catarino B."/>
            <person name="Hetherington A.J."/>
            <person name="Saltykova A."/>
            <person name="Bonnot C."/>
            <person name="Breuninger H."/>
            <person name="Symeonidi A."/>
            <person name="Radhakrishnan G.V."/>
            <person name="Van Nieuwerburgh F."/>
            <person name="Deforce D."/>
            <person name="Chang C."/>
            <person name="Karol K.G."/>
            <person name="Hedrich R."/>
            <person name="Ulvskov P."/>
            <person name="Glockner G."/>
            <person name="Delwiche C.F."/>
            <person name="Petrasek J."/>
            <person name="Van de Peer Y."/>
            <person name="Friml J."/>
            <person name="Beilby M."/>
            <person name="Dolan L."/>
            <person name="Kohara Y."/>
            <person name="Sugano S."/>
            <person name="Fujiyama A."/>
            <person name="Delaux P.-M."/>
            <person name="Quint M."/>
            <person name="TheiBen G."/>
            <person name="Hagemann M."/>
            <person name="Harholt J."/>
            <person name="Dunand C."/>
            <person name="Zachgo S."/>
            <person name="Langdale J."/>
            <person name="Maumus F."/>
            <person name="Straeten D.V.D."/>
            <person name="Gould S.B."/>
            <person name="Rensing S.A."/>
        </authorList>
    </citation>
    <scope>NUCLEOTIDE SEQUENCE [LARGE SCALE GENOMIC DNA]</scope>
    <source>
        <strain evidence="3 4">S276</strain>
    </source>
</reference>
<evidence type="ECO:0000313" key="4">
    <source>
        <dbReference type="Proteomes" id="UP000265515"/>
    </source>
</evidence>
<proteinExistence type="predicted"/>
<keyword evidence="4" id="KW-1185">Reference proteome</keyword>
<feature type="region of interest" description="Disordered" evidence="1">
    <location>
        <begin position="188"/>
        <end position="228"/>
    </location>
</feature>
<dbReference type="PROSITE" id="PS51257">
    <property type="entry name" value="PROKAR_LIPOPROTEIN"/>
    <property type="match status" value="1"/>
</dbReference>
<evidence type="ECO:0000256" key="2">
    <source>
        <dbReference type="SAM" id="SignalP"/>
    </source>
</evidence>
<feature type="signal peptide" evidence="2">
    <location>
        <begin position="1"/>
        <end position="22"/>
    </location>
</feature>
<dbReference type="EMBL" id="BFEA01000100">
    <property type="protein sequence ID" value="GBG68405.1"/>
    <property type="molecule type" value="Genomic_DNA"/>
</dbReference>
<accession>A0A388KEB9</accession>
<dbReference type="Proteomes" id="UP000265515">
    <property type="component" value="Unassembled WGS sequence"/>
</dbReference>
<keyword evidence="2" id="KW-0732">Signal</keyword>
<feature type="chain" id="PRO_5017360165" evidence="2">
    <location>
        <begin position="23"/>
        <end position="228"/>
    </location>
</feature>